<feature type="domain" description="C-type lectin" evidence="4">
    <location>
        <begin position="195"/>
        <end position="249"/>
    </location>
</feature>
<dbReference type="EMBL" id="JAHDVG010000466">
    <property type="protein sequence ID" value="KAH1182586.1"/>
    <property type="molecule type" value="Genomic_DNA"/>
</dbReference>
<evidence type="ECO:0000256" key="2">
    <source>
        <dbReference type="SAM" id="Phobius"/>
    </source>
</evidence>
<dbReference type="GO" id="GO:0005886">
    <property type="term" value="C:plasma membrane"/>
    <property type="evidence" value="ECO:0007669"/>
    <property type="project" value="UniProtKB-SubCell"/>
</dbReference>
<evidence type="ECO:0000256" key="3">
    <source>
        <dbReference type="SAM" id="SignalP"/>
    </source>
</evidence>
<comment type="subcellular location">
    <subcellularLocation>
        <location evidence="1">Cell membrane</location>
        <topology evidence="1">Single-pass type II membrane protein</topology>
    </subcellularLocation>
</comment>
<feature type="chain" id="PRO_5039546683" description="C-type lectin domain-containing protein" evidence="3">
    <location>
        <begin position="23"/>
        <end position="254"/>
    </location>
</feature>
<keyword evidence="2" id="KW-0812">Transmembrane</keyword>
<dbReference type="InterPro" id="IPR001304">
    <property type="entry name" value="C-type_lectin-like"/>
</dbReference>
<dbReference type="InterPro" id="IPR036179">
    <property type="entry name" value="Ig-like_dom_sf"/>
</dbReference>
<proteinExistence type="predicted"/>
<dbReference type="InterPro" id="IPR016186">
    <property type="entry name" value="C-type_lectin-like/link_sf"/>
</dbReference>
<name>A0A9D3XN90_9SAUR</name>
<evidence type="ECO:0000313" key="5">
    <source>
        <dbReference type="EMBL" id="KAH1182586.1"/>
    </source>
</evidence>
<organism evidence="5 6">
    <name type="scientific">Mauremys mutica</name>
    <name type="common">yellowpond turtle</name>
    <dbReference type="NCBI Taxonomy" id="74926"/>
    <lineage>
        <taxon>Eukaryota</taxon>
        <taxon>Metazoa</taxon>
        <taxon>Chordata</taxon>
        <taxon>Craniata</taxon>
        <taxon>Vertebrata</taxon>
        <taxon>Euteleostomi</taxon>
        <taxon>Archelosauria</taxon>
        <taxon>Testudinata</taxon>
        <taxon>Testudines</taxon>
        <taxon>Cryptodira</taxon>
        <taxon>Durocryptodira</taxon>
        <taxon>Testudinoidea</taxon>
        <taxon>Geoemydidae</taxon>
        <taxon>Geoemydinae</taxon>
        <taxon>Mauremys</taxon>
    </lineage>
</organism>
<dbReference type="InterPro" id="IPR013783">
    <property type="entry name" value="Ig-like_fold"/>
</dbReference>
<dbReference type="Pfam" id="PF00059">
    <property type="entry name" value="Lectin_C"/>
    <property type="match status" value="1"/>
</dbReference>
<dbReference type="Gene3D" id="3.10.100.10">
    <property type="entry name" value="Mannose-Binding Protein A, subunit A"/>
    <property type="match status" value="1"/>
</dbReference>
<dbReference type="PANTHER" id="PTHR45710:SF35">
    <property type="entry name" value="C-TYPE LECTIN DOMAIN FAMILY 2 MEMBER D"/>
    <property type="match status" value="1"/>
</dbReference>
<keyword evidence="3" id="KW-0732">Signal</keyword>
<reference evidence="5" key="1">
    <citation type="submission" date="2021-09" db="EMBL/GenBank/DDBJ databases">
        <title>The genome of Mauremys mutica provides insights into the evolution of semi-aquatic lifestyle.</title>
        <authorList>
            <person name="Gong S."/>
            <person name="Gao Y."/>
        </authorList>
    </citation>
    <scope>NUCLEOTIDE SEQUENCE</scope>
    <source>
        <strain evidence="5">MM-2020</strain>
        <tissue evidence="5">Muscle</tissue>
    </source>
</reference>
<dbReference type="Pfam" id="PF07686">
    <property type="entry name" value="V-set"/>
    <property type="match status" value="1"/>
</dbReference>
<dbReference type="Gene3D" id="2.60.40.10">
    <property type="entry name" value="Immunoglobulins"/>
    <property type="match status" value="1"/>
</dbReference>
<protein>
    <recommendedName>
        <fullName evidence="4">C-type lectin domain-containing protein</fullName>
    </recommendedName>
</protein>
<gene>
    <name evidence="5" type="ORF">KIL84_004078</name>
</gene>
<dbReference type="InterPro" id="IPR003599">
    <property type="entry name" value="Ig_sub"/>
</dbReference>
<dbReference type="InterPro" id="IPR016187">
    <property type="entry name" value="CTDL_fold"/>
</dbReference>
<keyword evidence="6" id="KW-1185">Reference proteome</keyword>
<dbReference type="SMART" id="SM00409">
    <property type="entry name" value="IG"/>
    <property type="match status" value="1"/>
</dbReference>
<dbReference type="InterPro" id="IPR050828">
    <property type="entry name" value="C-type_lectin/matrix_domain"/>
</dbReference>
<dbReference type="Proteomes" id="UP000827986">
    <property type="component" value="Unassembled WGS sequence"/>
</dbReference>
<evidence type="ECO:0000256" key="1">
    <source>
        <dbReference type="ARBA" id="ARBA00004401"/>
    </source>
</evidence>
<dbReference type="PANTHER" id="PTHR45710">
    <property type="entry name" value="C-TYPE LECTIN DOMAIN-CONTAINING PROTEIN 180"/>
    <property type="match status" value="1"/>
</dbReference>
<sequence>MIAGAVLLFSAFLGASSTLLLAIPENPVHAITNQTAVLPVSLRFSTPPGEFFHLKWDFLSGHRPVLAYVLTKCSGGTPEWWQRSCQRSVKVAEEYQQQANVSLQSGSLVIQRVQPADAGTYRITVRGLDMFVTAEVNLTVTEAAAPTNSGRVNGARFSLVPNTVRLGLAGLVLCVLGLIVGEAFLLRHKDAHDHWIGLRREQGQPWKWTNGTIFNHTFQIRGGGDCAYLNDENWVSSSRCYMERRWICSKLRCM</sequence>
<comment type="caution">
    <text evidence="5">The sequence shown here is derived from an EMBL/GenBank/DDBJ whole genome shotgun (WGS) entry which is preliminary data.</text>
</comment>
<keyword evidence="2" id="KW-1133">Transmembrane helix</keyword>
<dbReference type="InterPro" id="IPR013106">
    <property type="entry name" value="Ig_V-set"/>
</dbReference>
<evidence type="ECO:0000313" key="6">
    <source>
        <dbReference type="Proteomes" id="UP000827986"/>
    </source>
</evidence>
<feature type="signal peptide" evidence="3">
    <location>
        <begin position="1"/>
        <end position="22"/>
    </location>
</feature>
<evidence type="ECO:0000259" key="4">
    <source>
        <dbReference type="PROSITE" id="PS50041"/>
    </source>
</evidence>
<dbReference type="PROSITE" id="PS50041">
    <property type="entry name" value="C_TYPE_LECTIN_2"/>
    <property type="match status" value="1"/>
</dbReference>
<dbReference type="SUPFAM" id="SSF56436">
    <property type="entry name" value="C-type lectin-like"/>
    <property type="match status" value="1"/>
</dbReference>
<keyword evidence="2" id="KW-0472">Membrane</keyword>
<accession>A0A9D3XN90</accession>
<feature type="transmembrane region" description="Helical" evidence="2">
    <location>
        <begin position="166"/>
        <end position="186"/>
    </location>
</feature>
<dbReference type="SUPFAM" id="SSF48726">
    <property type="entry name" value="Immunoglobulin"/>
    <property type="match status" value="1"/>
</dbReference>
<dbReference type="AlphaFoldDB" id="A0A9D3XN90"/>